<dbReference type="GO" id="GO:0034464">
    <property type="term" value="C:BBSome"/>
    <property type="evidence" value="ECO:0007669"/>
    <property type="project" value="InterPro"/>
</dbReference>
<dbReference type="PANTHER" id="PTHR32465">
    <property type="entry name" value="BARDET-BIEDL SYNDROME 2 PROTEIN"/>
    <property type="match status" value="1"/>
</dbReference>
<dbReference type="GO" id="GO:0016020">
    <property type="term" value="C:membrane"/>
    <property type="evidence" value="ECO:0007669"/>
    <property type="project" value="TreeGrafter"/>
</dbReference>
<reference evidence="3" key="1">
    <citation type="submission" date="2016-11" db="UniProtKB">
        <authorList>
            <consortium name="WormBaseParasite"/>
        </authorList>
    </citation>
    <scope>IDENTIFICATION</scope>
</reference>
<evidence type="ECO:0000259" key="1">
    <source>
        <dbReference type="Pfam" id="PF14781"/>
    </source>
</evidence>
<dbReference type="GO" id="GO:1905515">
    <property type="term" value="P:non-motile cilium assembly"/>
    <property type="evidence" value="ECO:0007669"/>
    <property type="project" value="InterPro"/>
</dbReference>
<dbReference type="Pfam" id="PF14781">
    <property type="entry name" value="BBS2_N"/>
    <property type="match status" value="1"/>
</dbReference>
<name>A0A1I7XV96_HETBA</name>
<protein>
    <submittedName>
        <fullName evidence="3">BBS2_N domain-containing protein</fullName>
    </submittedName>
</protein>
<accession>A0A1I7XV96</accession>
<dbReference type="InterPro" id="IPR016616">
    <property type="entry name" value="Bardet-Biedl_syndrome_2_prot"/>
</dbReference>
<dbReference type="GO" id="GO:0036064">
    <property type="term" value="C:ciliary basal body"/>
    <property type="evidence" value="ECO:0007669"/>
    <property type="project" value="TreeGrafter"/>
</dbReference>
<dbReference type="GO" id="GO:0031514">
    <property type="term" value="C:motile cilium"/>
    <property type="evidence" value="ECO:0007669"/>
    <property type="project" value="TreeGrafter"/>
</dbReference>
<feature type="domain" description="Ciliary BBSome complex subunit 2 N-terminal" evidence="1">
    <location>
        <begin position="20"/>
        <end position="75"/>
    </location>
</feature>
<sequence length="111" mass="12714">MDQSNYLKLRRKHEFPDSESSLHIPDKIKCITTVPFGNGYDYIVVGTESQIIVYDFYYNSTVFQREVPDGINCFALIVGSPDSEIRVFKNDLMRAELLETDSVVVLQGMNK</sequence>
<dbReference type="InterPro" id="IPR029430">
    <property type="entry name" value="BBS2_N"/>
</dbReference>
<evidence type="ECO:0000313" key="3">
    <source>
        <dbReference type="WBParaSite" id="Hba_21428"/>
    </source>
</evidence>
<dbReference type="GO" id="GO:0043005">
    <property type="term" value="C:neuron projection"/>
    <property type="evidence" value="ECO:0007669"/>
    <property type="project" value="TreeGrafter"/>
</dbReference>
<organism evidence="2 3">
    <name type="scientific">Heterorhabditis bacteriophora</name>
    <name type="common">Entomopathogenic nematode worm</name>
    <dbReference type="NCBI Taxonomy" id="37862"/>
    <lineage>
        <taxon>Eukaryota</taxon>
        <taxon>Metazoa</taxon>
        <taxon>Ecdysozoa</taxon>
        <taxon>Nematoda</taxon>
        <taxon>Chromadorea</taxon>
        <taxon>Rhabditida</taxon>
        <taxon>Rhabditina</taxon>
        <taxon>Rhabditomorpha</taxon>
        <taxon>Strongyloidea</taxon>
        <taxon>Heterorhabditidae</taxon>
        <taxon>Heterorhabditis</taxon>
    </lineage>
</organism>
<proteinExistence type="predicted"/>
<keyword evidence="2" id="KW-1185">Reference proteome</keyword>
<dbReference type="Proteomes" id="UP000095283">
    <property type="component" value="Unplaced"/>
</dbReference>
<dbReference type="PANTHER" id="PTHR32465:SF0">
    <property type="entry name" value="BARDET-BIEDL SYNDROME 2 PROTEIN"/>
    <property type="match status" value="1"/>
</dbReference>
<dbReference type="AlphaFoldDB" id="A0A1I7XV96"/>
<evidence type="ECO:0000313" key="2">
    <source>
        <dbReference type="Proteomes" id="UP000095283"/>
    </source>
</evidence>
<dbReference type="WBParaSite" id="Hba_21428">
    <property type="protein sequence ID" value="Hba_21428"/>
    <property type="gene ID" value="Hba_21428"/>
</dbReference>